<proteinExistence type="inferred from homology"/>
<dbReference type="SUPFAM" id="SSF57850">
    <property type="entry name" value="RING/U-box"/>
    <property type="match status" value="1"/>
</dbReference>
<dbReference type="EnsemblPlants" id="Kaladp0037s0167.1.v1.1">
    <property type="protein sequence ID" value="Kaladp0037s0167.1.v1.1"/>
    <property type="gene ID" value="Kaladp0037s0167.v1.1"/>
</dbReference>
<feature type="domain" description="NF-X1-type" evidence="8">
    <location>
        <begin position="185"/>
        <end position="203"/>
    </location>
</feature>
<dbReference type="GO" id="GO:0007623">
    <property type="term" value="P:circadian rhythm"/>
    <property type="evidence" value="ECO:0007669"/>
    <property type="project" value="EnsemblPlants"/>
</dbReference>
<evidence type="ECO:0000256" key="1">
    <source>
        <dbReference type="ARBA" id="ARBA00007269"/>
    </source>
</evidence>
<dbReference type="GO" id="GO:0045892">
    <property type="term" value="P:negative regulation of DNA-templated transcription"/>
    <property type="evidence" value="ECO:0007669"/>
    <property type="project" value="EnsemblPlants"/>
</dbReference>
<evidence type="ECO:0000259" key="8">
    <source>
        <dbReference type="SMART" id="SM00438"/>
    </source>
</evidence>
<feature type="domain" description="NF-X1-type" evidence="8">
    <location>
        <begin position="344"/>
        <end position="364"/>
    </location>
</feature>
<dbReference type="GO" id="GO:0005634">
    <property type="term" value="C:nucleus"/>
    <property type="evidence" value="ECO:0007669"/>
    <property type="project" value="EnsemblPlants"/>
</dbReference>
<organism evidence="9 10">
    <name type="scientific">Kalanchoe fedtschenkoi</name>
    <name type="common">Lavender scallops</name>
    <name type="synonym">South American air plant</name>
    <dbReference type="NCBI Taxonomy" id="63787"/>
    <lineage>
        <taxon>Eukaryota</taxon>
        <taxon>Viridiplantae</taxon>
        <taxon>Streptophyta</taxon>
        <taxon>Embryophyta</taxon>
        <taxon>Tracheophyta</taxon>
        <taxon>Spermatophyta</taxon>
        <taxon>Magnoliopsida</taxon>
        <taxon>eudicotyledons</taxon>
        <taxon>Gunneridae</taxon>
        <taxon>Pentapetalae</taxon>
        <taxon>Saxifragales</taxon>
        <taxon>Crassulaceae</taxon>
        <taxon>Kalanchoe</taxon>
    </lineage>
</organism>
<keyword evidence="10" id="KW-1185">Reference proteome</keyword>
<feature type="domain" description="NF-X1-type" evidence="8">
    <location>
        <begin position="592"/>
        <end position="619"/>
    </location>
</feature>
<dbReference type="GO" id="GO:0009908">
    <property type="term" value="P:flower development"/>
    <property type="evidence" value="ECO:0007669"/>
    <property type="project" value="EnsemblPlants"/>
</dbReference>
<evidence type="ECO:0000256" key="5">
    <source>
        <dbReference type="ARBA" id="ARBA00022833"/>
    </source>
</evidence>
<feature type="domain" description="NF-X1-type" evidence="8">
    <location>
        <begin position="481"/>
        <end position="502"/>
    </location>
</feature>
<dbReference type="Proteomes" id="UP000594263">
    <property type="component" value="Unplaced"/>
</dbReference>
<feature type="transmembrane region" description="Helical" evidence="7">
    <location>
        <begin position="822"/>
        <end position="840"/>
    </location>
</feature>
<keyword evidence="3" id="KW-0677">Repeat</keyword>
<dbReference type="GO" id="GO:0009651">
    <property type="term" value="P:response to salt stress"/>
    <property type="evidence" value="ECO:0007669"/>
    <property type="project" value="EnsemblPlants"/>
</dbReference>
<dbReference type="GO" id="GO:0000987">
    <property type="term" value="F:cis-regulatory region sequence-specific DNA binding"/>
    <property type="evidence" value="ECO:0007669"/>
    <property type="project" value="EnsemblPlants"/>
</dbReference>
<dbReference type="InterPro" id="IPR000967">
    <property type="entry name" value="Znf_NFX1"/>
</dbReference>
<keyword evidence="7" id="KW-0472">Membrane</keyword>
<keyword evidence="2" id="KW-0479">Metal-binding</keyword>
<comment type="similarity">
    <text evidence="1">Belongs to the NFX1 family.</text>
</comment>
<protein>
    <recommendedName>
        <fullName evidence="8">NF-X1-type domain-containing protein</fullName>
    </recommendedName>
</protein>
<dbReference type="Gramene" id="Kaladp0037s0167.1.v1.1">
    <property type="protein sequence ID" value="Kaladp0037s0167.1.v1.1"/>
    <property type="gene ID" value="Kaladp0037s0167.v1.1"/>
</dbReference>
<dbReference type="GO" id="GO:0008270">
    <property type="term" value="F:zinc ion binding"/>
    <property type="evidence" value="ECO:0007669"/>
    <property type="project" value="UniProtKB-KW"/>
</dbReference>
<evidence type="ECO:0000256" key="4">
    <source>
        <dbReference type="ARBA" id="ARBA00022771"/>
    </source>
</evidence>
<feature type="domain" description="NF-X1-type" evidence="8">
    <location>
        <begin position="692"/>
        <end position="713"/>
    </location>
</feature>
<dbReference type="GO" id="GO:0010310">
    <property type="term" value="P:regulation of hydrogen peroxide metabolic process"/>
    <property type="evidence" value="ECO:0007669"/>
    <property type="project" value="EnsemblPlants"/>
</dbReference>
<dbReference type="GO" id="GO:2000037">
    <property type="term" value="P:regulation of stomatal complex patterning"/>
    <property type="evidence" value="ECO:0007669"/>
    <property type="project" value="EnsemblPlants"/>
</dbReference>
<keyword evidence="5" id="KW-0862">Zinc</keyword>
<evidence type="ECO:0000313" key="9">
    <source>
        <dbReference type="EnsemblPlants" id="Kaladp0037s0167.1.v1.1"/>
    </source>
</evidence>
<dbReference type="GO" id="GO:0000977">
    <property type="term" value="F:RNA polymerase II transcription regulatory region sequence-specific DNA binding"/>
    <property type="evidence" value="ECO:0007669"/>
    <property type="project" value="TreeGrafter"/>
</dbReference>
<evidence type="ECO:0000256" key="3">
    <source>
        <dbReference type="ARBA" id="ARBA00022737"/>
    </source>
</evidence>
<evidence type="ECO:0000256" key="2">
    <source>
        <dbReference type="ARBA" id="ARBA00022723"/>
    </source>
</evidence>
<sequence>MISSTTERRRFASDSDSDSDAGNSPTNSQSLSHTDLSTSIFKSYIELSGNSSPDLSKIQSFLTSSRSGALSCLICLERIRISDPTWSCSSRCFAVFHLVCIQSWARQSLDLAAARAATRLSADLFPNAAANFVWNCPKCRVEYSKTLIPKSYFCFCGKVQDPPSDPWILPHSCGEVCDRPLPRNCGHRCLLLCHPGPCPSCPKLVNARCFCSASEKVVRCGFKEFSCNKRCSKLLDCRAHRCAEICHEGPCPPCKERAFYKCQCGKTNEEKECCDRHFQCQIPCEKMLGCGKHKCSKGCHSGDCGKCPLQGRRTCPCGKKVYEGMSCDVSVPLCGSTCEKLLACGFHKCPERCHRGPCIETCRTVVLKSCRCGGLRKEIPCFQDLACERKCNKVRDCGRHACRRRCCDGDCPPCSEVCGKRLRCKNHKCPSPCHRGPCAPCPIMVSISCACGETRFEVPCGTEMEQKPPRCRKLCHIAPLCRHSTILKPHKCHYGACPSCRLICEEDYPCGHLCKLRCHGPKPPPNLEFTLKPKKKKSNYVQESIPGTPCPPCPELVWRSCVGQHLGAERMMVCSDRTQFSCDNLCGNPLRCGNHYCTKTCHALKTSQQLGESCEECRLSCQKERSPKCSHSCPRSCHPGDCPPCKVLIKRSCHCGSMVHVFECMYYNSLSEEEQINVRSCHGPCHRKLPYCTHLCPVTCHPGQCPQPDKCSKKVTVRCKCLSVKKEWLCQEVQAAYHKAGSNPEDIPKTQFGVGLLSCNSVCKSKIQVVESELQMHKPRQMEVKELAAENIQPKRRKRRERVQGTKEDNRFQRVIATVKKLFFFITLFFVLIATGYYGYKGLLKLSDWMNEIEEQRLRRPPRF</sequence>
<keyword evidence="7" id="KW-0812">Transmembrane</keyword>
<dbReference type="PANTHER" id="PTHR12360:SF1">
    <property type="entry name" value="NF-X1-TYPE ZINC FINGER PROTEIN NFXL1"/>
    <property type="match status" value="1"/>
</dbReference>
<dbReference type="GO" id="GO:0045893">
    <property type="term" value="P:positive regulation of DNA-templated transcription"/>
    <property type="evidence" value="ECO:0007669"/>
    <property type="project" value="EnsemblPlants"/>
</dbReference>
<dbReference type="PANTHER" id="PTHR12360">
    <property type="entry name" value="NUCLEAR TRANSCRIPTION FACTOR, X-BOX BINDING 1 NFX1"/>
    <property type="match status" value="1"/>
</dbReference>
<evidence type="ECO:0000256" key="7">
    <source>
        <dbReference type="SAM" id="Phobius"/>
    </source>
</evidence>
<dbReference type="GO" id="GO:0160062">
    <property type="term" value="P:cutin-based cuticle development"/>
    <property type="evidence" value="ECO:0007669"/>
    <property type="project" value="EnsemblPlants"/>
</dbReference>
<feature type="compositionally biased region" description="Polar residues" evidence="6">
    <location>
        <begin position="21"/>
        <end position="33"/>
    </location>
</feature>
<feature type="domain" description="NF-X1-type" evidence="8">
    <location>
        <begin position="629"/>
        <end position="647"/>
    </location>
</feature>
<feature type="domain" description="NF-X1-type" evidence="8">
    <location>
        <begin position="397"/>
        <end position="416"/>
    </location>
</feature>
<dbReference type="SMART" id="SM00438">
    <property type="entry name" value="ZnF_NFX"/>
    <property type="match status" value="11"/>
</dbReference>
<dbReference type="AlphaFoldDB" id="A0A7N0THW5"/>
<evidence type="ECO:0000313" key="10">
    <source>
        <dbReference type="Proteomes" id="UP000594263"/>
    </source>
</evidence>
<accession>A0A7N0THW5</accession>
<feature type="domain" description="NF-X1-type" evidence="8">
    <location>
        <begin position="510"/>
        <end position="555"/>
    </location>
</feature>
<feature type="compositionally biased region" description="Basic and acidic residues" evidence="6">
    <location>
        <begin position="1"/>
        <end position="13"/>
    </location>
</feature>
<reference evidence="9" key="1">
    <citation type="submission" date="2021-01" db="UniProtKB">
        <authorList>
            <consortium name="EnsemblPlants"/>
        </authorList>
    </citation>
    <scope>IDENTIFICATION</scope>
</reference>
<name>A0A7N0THW5_KALFE</name>
<feature type="domain" description="NF-X1-type" evidence="8">
    <location>
        <begin position="290"/>
        <end position="309"/>
    </location>
</feature>
<feature type="domain" description="NF-X1-type" evidence="8">
    <location>
        <begin position="237"/>
        <end position="256"/>
    </location>
</feature>
<dbReference type="InterPro" id="IPR034078">
    <property type="entry name" value="NFX1_fam"/>
</dbReference>
<evidence type="ECO:0000256" key="6">
    <source>
        <dbReference type="SAM" id="MobiDB-lite"/>
    </source>
</evidence>
<dbReference type="GO" id="GO:0000981">
    <property type="term" value="F:DNA-binding transcription factor activity, RNA polymerase II-specific"/>
    <property type="evidence" value="ECO:0007669"/>
    <property type="project" value="TreeGrafter"/>
</dbReference>
<feature type="region of interest" description="Disordered" evidence="6">
    <location>
        <begin position="1"/>
        <end position="33"/>
    </location>
</feature>
<dbReference type="CDD" id="cd06008">
    <property type="entry name" value="NF-X1-zinc-finger"/>
    <property type="match status" value="6"/>
</dbReference>
<keyword evidence="4" id="KW-0863">Zinc-finger</keyword>
<dbReference type="OMA" id="KCQSVCH"/>
<feature type="domain" description="NF-X1-type" evidence="8">
    <location>
        <begin position="424"/>
        <end position="443"/>
    </location>
</feature>
<dbReference type="Pfam" id="PF01422">
    <property type="entry name" value="zf-NF-X1"/>
    <property type="match status" value="10"/>
</dbReference>
<keyword evidence="7" id="KW-1133">Transmembrane helix</keyword>